<dbReference type="PANTHER" id="PTHR30472:SF24">
    <property type="entry name" value="FERRIC ENTEROBACTIN TRANSPORT SYSTEM PERMEASE PROTEIN FEPG"/>
    <property type="match status" value="1"/>
</dbReference>
<comment type="caution">
    <text evidence="9">The sequence shown here is derived from an EMBL/GenBank/DDBJ whole genome shotgun (WGS) entry which is preliminary data.</text>
</comment>
<dbReference type="SUPFAM" id="SSF81345">
    <property type="entry name" value="ABC transporter involved in vitamin B12 uptake, BtuC"/>
    <property type="match status" value="1"/>
</dbReference>
<gene>
    <name evidence="9" type="ORF">H9821_06825</name>
</gene>
<dbReference type="GO" id="GO:0033214">
    <property type="term" value="P:siderophore-iron import into cell"/>
    <property type="evidence" value="ECO:0007669"/>
    <property type="project" value="TreeGrafter"/>
</dbReference>
<evidence type="ECO:0000256" key="1">
    <source>
        <dbReference type="ARBA" id="ARBA00004651"/>
    </source>
</evidence>
<dbReference type="Proteomes" id="UP000824134">
    <property type="component" value="Unassembled WGS sequence"/>
</dbReference>
<dbReference type="PANTHER" id="PTHR30472">
    <property type="entry name" value="FERRIC ENTEROBACTIN TRANSPORT SYSTEM PERMEASE PROTEIN"/>
    <property type="match status" value="1"/>
</dbReference>
<feature type="transmembrane region" description="Helical" evidence="8">
    <location>
        <begin position="59"/>
        <end position="77"/>
    </location>
</feature>
<feature type="transmembrane region" description="Helical" evidence="8">
    <location>
        <begin position="300"/>
        <end position="319"/>
    </location>
</feature>
<reference evidence="9" key="1">
    <citation type="journal article" date="2021" name="PeerJ">
        <title>Extensive microbial diversity within the chicken gut microbiome revealed by metagenomics and culture.</title>
        <authorList>
            <person name="Gilroy R."/>
            <person name="Ravi A."/>
            <person name="Getino M."/>
            <person name="Pursley I."/>
            <person name="Horton D.L."/>
            <person name="Alikhan N.F."/>
            <person name="Baker D."/>
            <person name="Gharbi K."/>
            <person name="Hall N."/>
            <person name="Watson M."/>
            <person name="Adriaenssens E.M."/>
            <person name="Foster-Nyarko E."/>
            <person name="Jarju S."/>
            <person name="Secka A."/>
            <person name="Antonio M."/>
            <person name="Oren A."/>
            <person name="Chaudhuri R.R."/>
            <person name="La Ragione R."/>
            <person name="Hildebrand F."/>
            <person name="Pallen M.J."/>
        </authorList>
    </citation>
    <scope>NUCLEOTIDE SEQUENCE</scope>
    <source>
        <strain evidence="9">ChiHjej12B11-9195</strain>
    </source>
</reference>
<evidence type="ECO:0000256" key="8">
    <source>
        <dbReference type="SAM" id="Phobius"/>
    </source>
</evidence>
<keyword evidence="5 8" id="KW-0812">Transmembrane</keyword>
<feature type="transmembrane region" description="Helical" evidence="8">
    <location>
        <begin position="115"/>
        <end position="133"/>
    </location>
</feature>
<dbReference type="GO" id="GO:0005886">
    <property type="term" value="C:plasma membrane"/>
    <property type="evidence" value="ECO:0007669"/>
    <property type="project" value="UniProtKB-SubCell"/>
</dbReference>
<dbReference type="GO" id="GO:0022857">
    <property type="term" value="F:transmembrane transporter activity"/>
    <property type="evidence" value="ECO:0007669"/>
    <property type="project" value="InterPro"/>
</dbReference>
<name>A0A9D2CR87_9MICC</name>
<evidence type="ECO:0000313" key="10">
    <source>
        <dbReference type="Proteomes" id="UP000824134"/>
    </source>
</evidence>
<sequence length="328" mass="33523">MIRTRLYTAITLLAILVLGLWLLTQGDYRVPLGDVLASLTGSEGGLGSYFVREVRAPRVVAALLVGAALGISGAIFQTLTGNPLGSPDVIGFTTGAATGALVSIILLGSTPLGTGLGAVLGGAATSLLVYLFTRRTGLIGFQLILVGLGLGATLSALNSLMIVRASLTEAQTAASWLVGSLNTMTWDKVLLMSSLLVLLLPFLVWLSRPLRALIFGDTVATGVGVPVPLVRLASLVIGVLLVSVATAVTGPIAFVALASPHLARHLTGQSAGNLGTAASTGALLTLASDALGLYAFPAPLQVGVVTGALGGLYLIYLMYRSRNEVAHD</sequence>
<comment type="subcellular location">
    <subcellularLocation>
        <location evidence="1">Cell membrane</location>
        <topology evidence="1">Multi-pass membrane protein</topology>
    </subcellularLocation>
</comment>
<dbReference type="InterPro" id="IPR000522">
    <property type="entry name" value="ABC_transptr_permease_BtuC"/>
</dbReference>
<protein>
    <submittedName>
        <fullName evidence="9">Iron chelate uptake ABC transporter family permease subunit</fullName>
    </submittedName>
</protein>
<dbReference type="CDD" id="cd06550">
    <property type="entry name" value="TM_ABC_iron-siderophores_like"/>
    <property type="match status" value="1"/>
</dbReference>
<comment type="similarity">
    <text evidence="2">Belongs to the binding-protein-dependent transport system permease family. FecCD subfamily.</text>
</comment>
<reference evidence="9" key="2">
    <citation type="submission" date="2021-04" db="EMBL/GenBank/DDBJ databases">
        <authorList>
            <person name="Gilroy R."/>
        </authorList>
    </citation>
    <scope>NUCLEOTIDE SEQUENCE</scope>
    <source>
        <strain evidence="9">ChiHjej12B11-9195</strain>
    </source>
</reference>
<evidence type="ECO:0000256" key="3">
    <source>
        <dbReference type="ARBA" id="ARBA00022448"/>
    </source>
</evidence>
<dbReference type="InterPro" id="IPR037294">
    <property type="entry name" value="ABC_BtuC-like"/>
</dbReference>
<evidence type="ECO:0000256" key="2">
    <source>
        <dbReference type="ARBA" id="ARBA00007935"/>
    </source>
</evidence>
<keyword evidence="4" id="KW-1003">Cell membrane</keyword>
<evidence type="ECO:0000313" key="9">
    <source>
        <dbReference type="EMBL" id="HIY95357.1"/>
    </source>
</evidence>
<dbReference type="AlphaFoldDB" id="A0A9D2CR87"/>
<dbReference type="EMBL" id="DXCN01000050">
    <property type="protein sequence ID" value="HIY95357.1"/>
    <property type="molecule type" value="Genomic_DNA"/>
</dbReference>
<evidence type="ECO:0000256" key="4">
    <source>
        <dbReference type="ARBA" id="ARBA00022475"/>
    </source>
</evidence>
<feature type="transmembrane region" description="Helical" evidence="8">
    <location>
        <begin position="139"/>
        <end position="157"/>
    </location>
</feature>
<evidence type="ECO:0000256" key="5">
    <source>
        <dbReference type="ARBA" id="ARBA00022692"/>
    </source>
</evidence>
<feature type="transmembrane region" description="Helical" evidence="8">
    <location>
        <begin position="6"/>
        <end position="23"/>
    </location>
</feature>
<feature type="transmembrane region" description="Helical" evidence="8">
    <location>
        <begin position="89"/>
        <end position="108"/>
    </location>
</feature>
<keyword evidence="3" id="KW-0813">Transport</keyword>
<keyword evidence="7 8" id="KW-0472">Membrane</keyword>
<accession>A0A9D2CR87</accession>
<evidence type="ECO:0000256" key="7">
    <source>
        <dbReference type="ARBA" id="ARBA00023136"/>
    </source>
</evidence>
<evidence type="ECO:0000256" key="6">
    <source>
        <dbReference type="ARBA" id="ARBA00022989"/>
    </source>
</evidence>
<proteinExistence type="inferred from homology"/>
<feature type="transmembrane region" description="Helical" evidence="8">
    <location>
        <begin position="232"/>
        <end position="259"/>
    </location>
</feature>
<feature type="transmembrane region" description="Helical" evidence="8">
    <location>
        <begin position="189"/>
        <end position="207"/>
    </location>
</feature>
<dbReference type="Gene3D" id="1.10.3470.10">
    <property type="entry name" value="ABC transporter involved in vitamin B12 uptake, BtuC"/>
    <property type="match status" value="1"/>
</dbReference>
<dbReference type="Pfam" id="PF01032">
    <property type="entry name" value="FecCD"/>
    <property type="match status" value="1"/>
</dbReference>
<keyword evidence="6 8" id="KW-1133">Transmembrane helix</keyword>
<organism evidence="9 10">
    <name type="scientific">Candidatus Rothia avicola</name>
    <dbReference type="NCBI Taxonomy" id="2840478"/>
    <lineage>
        <taxon>Bacteria</taxon>
        <taxon>Bacillati</taxon>
        <taxon>Actinomycetota</taxon>
        <taxon>Actinomycetes</taxon>
        <taxon>Micrococcales</taxon>
        <taxon>Micrococcaceae</taxon>
        <taxon>Rothia</taxon>
    </lineage>
</organism>